<dbReference type="AlphaFoldDB" id="A0AA39UKP8"/>
<dbReference type="Proteomes" id="UP001175227">
    <property type="component" value="Unassembled WGS sequence"/>
</dbReference>
<evidence type="ECO:0000313" key="1">
    <source>
        <dbReference type="EMBL" id="KAK0482805.1"/>
    </source>
</evidence>
<evidence type="ECO:0000313" key="2">
    <source>
        <dbReference type="Proteomes" id="UP001175227"/>
    </source>
</evidence>
<sequence>MPPTSFHWITLRVACSVDYGYPAVPRTLGSPFLCKDDSIPEAPTAYLQPTATILYYPQTPDCDAARTIFAVLVCIVSSPALLFDSTWPISPTTTTTASFRLSMTAAAASTHLNWTTVLSYPIAVRRLPLKSRPHLLCNGAVDCCLPSRSL</sequence>
<dbReference type="EMBL" id="JAUEPR010000007">
    <property type="protein sequence ID" value="KAK0482805.1"/>
    <property type="molecule type" value="Genomic_DNA"/>
</dbReference>
<reference evidence="1" key="1">
    <citation type="submission" date="2023-06" db="EMBL/GenBank/DDBJ databases">
        <authorList>
            <consortium name="Lawrence Berkeley National Laboratory"/>
            <person name="Ahrendt S."/>
            <person name="Sahu N."/>
            <person name="Indic B."/>
            <person name="Wong-Bajracharya J."/>
            <person name="Merenyi Z."/>
            <person name="Ke H.-M."/>
            <person name="Monk M."/>
            <person name="Kocsube S."/>
            <person name="Drula E."/>
            <person name="Lipzen A."/>
            <person name="Balint B."/>
            <person name="Henrissat B."/>
            <person name="Andreopoulos B."/>
            <person name="Martin F.M."/>
            <person name="Harder C.B."/>
            <person name="Rigling D."/>
            <person name="Ford K.L."/>
            <person name="Foster G.D."/>
            <person name="Pangilinan J."/>
            <person name="Papanicolaou A."/>
            <person name="Barry K."/>
            <person name="LaButti K."/>
            <person name="Viragh M."/>
            <person name="Koriabine M."/>
            <person name="Yan M."/>
            <person name="Riley R."/>
            <person name="Champramary S."/>
            <person name="Plett K.L."/>
            <person name="Tsai I.J."/>
            <person name="Slot J."/>
            <person name="Sipos G."/>
            <person name="Plett J."/>
            <person name="Nagy L.G."/>
            <person name="Grigoriev I.V."/>
        </authorList>
    </citation>
    <scope>NUCLEOTIDE SEQUENCE</scope>
    <source>
        <strain evidence="1">ICMP 16352</strain>
    </source>
</reference>
<keyword evidence="2" id="KW-1185">Reference proteome</keyword>
<gene>
    <name evidence="1" type="ORF">IW261DRAFT_1469788</name>
</gene>
<proteinExistence type="predicted"/>
<organism evidence="1 2">
    <name type="scientific">Armillaria novae-zelandiae</name>
    <dbReference type="NCBI Taxonomy" id="153914"/>
    <lineage>
        <taxon>Eukaryota</taxon>
        <taxon>Fungi</taxon>
        <taxon>Dikarya</taxon>
        <taxon>Basidiomycota</taxon>
        <taxon>Agaricomycotina</taxon>
        <taxon>Agaricomycetes</taxon>
        <taxon>Agaricomycetidae</taxon>
        <taxon>Agaricales</taxon>
        <taxon>Marasmiineae</taxon>
        <taxon>Physalacriaceae</taxon>
        <taxon>Armillaria</taxon>
    </lineage>
</organism>
<name>A0AA39UKP8_9AGAR</name>
<protein>
    <submittedName>
        <fullName evidence="1">Uncharacterized protein</fullName>
    </submittedName>
</protein>
<comment type="caution">
    <text evidence="1">The sequence shown here is derived from an EMBL/GenBank/DDBJ whole genome shotgun (WGS) entry which is preliminary data.</text>
</comment>
<accession>A0AA39UKP8</accession>